<dbReference type="AlphaFoldDB" id="A0A6G9Z214"/>
<organism evidence="1 2">
    <name type="scientific">Nocardia terpenica</name>
    <dbReference type="NCBI Taxonomy" id="455432"/>
    <lineage>
        <taxon>Bacteria</taxon>
        <taxon>Bacillati</taxon>
        <taxon>Actinomycetota</taxon>
        <taxon>Actinomycetes</taxon>
        <taxon>Mycobacteriales</taxon>
        <taxon>Nocardiaceae</taxon>
        <taxon>Nocardia</taxon>
    </lineage>
</organism>
<evidence type="ECO:0000313" key="1">
    <source>
        <dbReference type="EMBL" id="QIS19548.1"/>
    </source>
</evidence>
<dbReference type="EMBL" id="CP046173">
    <property type="protein sequence ID" value="QIS19548.1"/>
    <property type="molecule type" value="Genomic_DNA"/>
</dbReference>
<reference evidence="1 2" key="1">
    <citation type="journal article" date="2019" name="ACS Chem. Biol.">
        <title>Identification and Mobilization of a Cryptic Antibiotic Biosynthesis Gene Locus from a Human-Pathogenic Nocardia Isolate.</title>
        <authorList>
            <person name="Herisse M."/>
            <person name="Ishida K."/>
            <person name="Porter J.L."/>
            <person name="Howden B."/>
            <person name="Hertweck C."/>
            <person name="Stinear T.P."/>
            <person name="Pidot S.J."/>
        </authorList>
    </citation>
    <scope>NUCLEOTIDE SEQUENCE [LARGE SCALE GENOMIC DNA]</scope>
    <source>
        <strain evidence="1 2">AUSMDU00012715</strain>
    </source>
</reference>
<name>A0A6G9Z214_9NOCA</name>
<dbReference type="Proteomes" id="UP000500953">
    <property type="component" value="Chromosome"/>
</dbReference>
<dbReference type="RefSeq" id="WP_167486836.1">
    <property type="nucleotide sequence ID" value="NZ_CP046173.1"/>
</dbReference>
<proteinExistence type="predicted"/>
<evidence type="ECO:0000313" key="2">
    <source>
        <dbReference type="Proteomes" id="UP000500953"/>
    </source>
</evidence>
<sequence>MAGDEKAPSPRPLANLISEAKAGNLTVRMDLEKFVYLDRDCNFFKENIRKVQQLMTQVSQQKHWCLGEDHVPDGNGIWCRPRRW</sequence>
<gene>
    <name evidence="1" type="ORF">F6W96_15915</name>
</gene>
<protein>
    <submittedName>
        <fullName evidence="1">Uncharacterized protein</fullName>
    </submittedName>
</protein>
<accession>A0A6G9Z214</accession>